<proteinExistence type="predicted"/>
<dbReference type="RefSeq" id="XP_038788767.1">
    <property type="nucleotide sequence ID" value="XM_038929060.1"/>
</dbReference>
<dbReference type="GeneID" id="62202238"/>
<dbReference type="AlphaFoldDB" id="A0A8H7BBN5"/>
<feature type="compositionally biased region" description="Polar residues" evidence="2">
    <location>
        <begin position="28"/>
        <end position="40"/>
    </location>
</feature>
<feature type="region of interest" description="Disordered" evidence="2">
    <location>
        <begin position="88"/>
        <end position="130"/>
    </location>
</feature>
<organism evidence="4 5">
    <name type="scientific">Alternaria burnsii</name>
    <dbReference type="NCBI Taxonomy" id="1187904"/>
    <lineage>
        <taxon>Eukaryota</taxon>
        <taxon>Fungi</taxon>
        <taxon>Dikarya</taxon>
        <taxon>Ascomycota</taxon>
        <taxon>Pezizomycotina</taxon>
        <taxon>Dothideomycetes</taxon>
        <taxon>Pleosporomycetidae</taxon>
        <taxon>Pleosporales</taxon>
        <taxon>Pleosporineae</taxon>
        <taxon>Pleosporaceae</taxon>
        <taxon>Alternaria</taxon>
        <taxon>Alternaria sect. Alternaria</taxon>
    </lineage>
</organism>
<feature type="region of interest" description="Disordered" evidence="2">
    <location>
        <begin position="400"/>
        <end position="460"/>
    </location>
</feature>
<reference evidence="4" key="2">
    <citation type="submission" date="2020-08" db="EMBL/GenBank/DDBJ databases">
        <title>Draft Genome Sequence of Cumin Blight Pathogen Alternaria burnsii.</title>
        <authorList>
            <person name="Feng Z."/>
        </authorList>
    </citation>
    <scope>NUCLEOTIDE SEQUENCE</scope>
    <source>
        <strain evidence="4">CBS107.38</strain>
    </source>
</reference>
<feature type="compositionally biased region" description="Low complexity" evidence="2">
    <location>
        <begin position="252"/>
        <end position="261"/>
    </location>
</feature>
<comment type="caution">
    <text evidence="4">The sequence shown here is derived from an EMBL/GenBank/DDBJ whole genome shotgun (WGS) entry which is preliminary data.</text>
</comment>
<reference evidence="4" key="1">
    <citation type="submission" date="2020-01" db="EMBL/GenBank/DDBJ databases">
        <authorList>
            <person name="Feng Z.H.Z."/>
        </authorList>
    </citation>
    <scope>NUCLEOTIDE SEQUENCE</scope>
    <source>
        <strain evidence="4">CBS107.38</strain>
    </source>
</reference>
<feature type="compositionally biased region" description="Polar residues" evidence="2">
    <location>
        <begin position="94"/>
        <end position="127"/>
    </location>
</feature>
<dbReference type="Proteomes" id="UP000596902">
    <property type="component" value="Unassembled WGS sequence"/>
</dbReference>
<accession>A0A8H7BBN5</accession>
<feature type="compositionally biased region" description="Polar residues" evidence="2">
    <location>
        <begin position="400"/>
        <end position="412"/>
    </location>
</feature>
<dbReference type="PROSITE" id="PS00028">
    <property type="entry name" value="ZINC_FINGER_C2H2_1"/>
    <property type="match status" value="1"/>
</dbReference>
<feature type="compositionally biased region" description="Acidic residues" evidence="2">
    <location>
        <begin position="424"/>
        <end position="435"/>
    </location>
</feature>
<feature type="region of interest" description="Disordered" evidence="2">
    <location>
        <begin position="158"/>
        <end position="191"/>
    </location>
</feature>
<feature type="region of interest" description="Disordered" evidence="2">
    <location>
        <begin position="26"/>
        <end position="57"/>
    </location>
</feature>
<dbReference type="EMBL" id="JAAABM010000004">
    <property type="protein sequence ID" value="KAF7678632.1"/>
    <property type="molecule type" value="Genomic_DNA"/>
</dbReference>
<evidence type="ECO:0000313" key="4">
    <source>
        <dbReference type="EMBL" id="KAF7678632.1"/>
    </source>
</evidence>
<dbReference type="InterPro" id="IPR013087">
    <property type="entry name" value="Znf_C2H2_type"/>
</dbReference>
<evidence type="ECO:0000313" key="5">
    <source>
        <dbReference type="Proteomes" id="UP000596902"/>
    </source>
</evidence>
<protein>
    <recommendedName>
        <fullName evidence="3">C2H2-type domain-containing protein</fullName>
    </recommendedName>
</protein>
<feature type="non-terminal residue" evidence="4">
    <location>
        <position position="1"/>
    </location>
</feature>
<sequence>YLYCFPATACPPSCADRAACQEPINVRPASQQRHSSSTMAGSLPKNRPHSHSISAGNLNPAHRVTRRKSMSQTPVTNVAAIAAAAKGMSGAPLDSSSNGSRRPSKPTSQFRGPNMALNSTMASSMPGNGSHFGPSSYGAAAAKSEALTDGPTLATMLEQDKANSKSRNRRASEGSRLSKGDGKRSGSDLRCEKCGKGYKHSSCLTKHLWEHTPEWQYTSKLLISKHQQVQLLEAASVLVAMNKESDGENSDRSSPPASGSSDLREELSSTETTPPPQLDDHAVGSYPHSHFGTRSIKRYSANSSAYSQSYQSTVFSDNGNGHFRQWSNVSDRPTTSGTSVAGSYHDDGNDHADLAAAVGLLSCSYGTPKTGPTALPPDVPPVPPLPAKYFDLNARTLSGNTTVQAQQSSIRNSYRHNSESKDVDMDDDHFADEEDYRYSNSRSRGRIDEDDDEIFGRMEE</sequence>
<keyword evidence="1" id="KW-0479">Metal-binding</keyword>
<dbReference type="PROSITE" id="PS50157">
    <property type="entry name" value="ZINC_FINGER_C2H2_2"/>
    <property type="match status" value="1"/>
</dbReference>
<gene>
    <name evidence="4" type="ORF">GT037_004013</name>
</gene>
<feature type="compositionally biased region" description="Basic and acidic residues" evidence="2">
    <location>
        <begin position="170"/>
        <end position="191"/>
    </location>
</feature>
<keyword evidence="1" id="KW-0863">Zinc-finger</keyword>
<feature type="domain" description="C2H2-type" evidence="3">
    <location>
        <begin position="189"/>
        <end position="216"/>
    </location>
</feature>
<evidence type="ECO:0000256" key="2">
    <source>
        <dbReference type="SAM" id="MobiDB-lite"/>
    </source>
</evidence>
<dbReference type="GO" id="GO:0008270">
    <property type="term" value="F:zinc ion binding"/>
    <property type="evidence" value="ECO:0007669"/>
    <property type="project" value="UniProtKB-KW"/>
</dbReference>
<evidence type="ECO:0000259" key="3">
    <source>
        <dbReference type="PROSITE" id="PS50157"/>
    </source>
</evidence>
<keyword evidence="5" id="KW-1185">Reference proteome</keyword>
<keyword evidence="1" id="KW-0862">Zinc</keyword>
<evidence type="ECO:0000256" key="1">
    <source>
        <dbReference type="PROSITE-ProRule" id="PRU00042"/>
    </source>
</evidence>
<name>A0A8H7BBN5_9PLEO</name>
<feature type="region of interest" description="Disordered" evidence="2">
    <location>
        <begin position="243"/>
        <end position="289"/>
    </location>
</feature>